<feature type="non-terminal residue" evidence="5">
    <location>
        <position position="104"/>
    </location>
</feature>
<dbReference type="InterPro" id="IPR001073">
    <property type="entry name" value="C1q_dom"/>
</dbReference>
<dbReference type="EMBL" id="HACG01038628">
    <property type="protein sequence ID" value="CEK85493.1"/>
    <property type="molecule type" value="Transcribed_RNA"/>
</dbReference>
<dbReference type="PROSITE" id="PS50871">
    <property type="entry name" value="C1Q"/>
    <property type="match status" value="1"/>
</dbReference>
<feature type="domain" description="C1q" evidence="4">
    <location>
        <begin position="22"/>
        <end position="104"/>
    </location>
</feature>
<evidence type="ECO:0000256" key="1">
    <source>
        <dbReference type="ARBA" id="ARBA00004613"/>
    </source>
</evidence>
<organism evidence="5">
    <name type="scientific">Arion vulgaris</name>
    <dbReference type="NCBI Taxonomy" id="1028688"/>
    <lineage>
        <taxon>Eukaryota</taxon>
        <taxon>Metazoa</taxon>
        <taxon>Spiralia</taxon>
        <taxon>Lophotrochozoa</taxon>
        <taxon>Mollusca</taxon>
        <taxon>Gastropoda</taxon>
        <taxon>Heterobranchia</taxon>
        <taxon>Euthyneura</taxon>
        <taxon>Panpulmonata</taxon>
        <taxon>Eupulmonata</taxon>
        <taxon>Stylommatophora</taxon>
        <taxon>Helicina</taxon>
        <taxon>Arionoidea</taxon>
        <taxon>Arionidae</taxon>
        <taxon>Arion</taxon>
    </lineage>
</organism>
<feature type="signal peptide" evidence="3">
    <location>
        <begin position="1"/>
        <end position="18"/>
    </location>
</feature>
<dbReference type="InterPro" id="IPR050392">
    <property type="entry name" value="Collagen/C1q_domain"/>
</dbReference>
<dbReference type="AlphaFoldDB" id="A0A0B7AXK0"/>
<dbReference type="PANTHER" id="PTHR15427">
    <property type="entry name" value="EMILIN ELASTIN MICROFIBRIL INTERFACE-LOCATED PROTEIN ELASTIN MICROFIBRIL INTERFACER"/>
    <property type="match status" value="1"/>
</dbReference>
<evidence type="ECO:0000313" key="5">
    <source>
        <dbReference type="EMBL" id="CEK85493.1"/>
    </source>
</evidence>
<dbReference type="PANTHER" id="PTHR15427:SF33">
    <property type="entry name" value="COLLAGEN IV NC1 DOMAIN-CONTAINING PROTEIN"/>
    <property type="match status" value="1"/>
</dbReference>
<dbReference type="InterPro" id="IPR008983">
    <property type="entry name" value="Tumour_necrosis_fac-like_dom"/>
</dbReference>
<dbReference type="Pfam" id="PF00386">
    <property type="entry name" value="C1q"/>
    <property type="match status" value="1"/>
</dbReference>
<dbReference type="GO" id="GO:0005581">
    <property type="term" value="C:collagen trimer"/>
    <property type="evidence" value="ECO:0007669"/>
    <property type="project" value="UniProtKB-KW"/>
</dbReference>
<accession>A0A0B7AXK0</accession>
<comment type="subcellular location">
    <subcellularLocation>
        <location evidence="1">Secreted</location>
    </subcellularLocation>
</comment>
<keyword evidence="2" id="KW-0964">Secreted</keyword>
<dbReference type="Gene3D" id="2.60.120.40">
    <property type="match status" value="1"/>
</dbReference>
<dbReference type="SUPFAM" id="SSF49842">
    <property type="entry name" value="TNF-like"/>
    <property type="match status" value="1"/>
</dbReference>
<evidence type="ECO:0000256" key="2">
    <source>
        <dbReference type="ARBA" id="ARBA00022525"/>
    </source>
</evidence>
<gene>
    <name evidence="5" type="primary">ORF148485</name>
</gene>
<sequence>MFLAVVASMTLLVSMVVADCIENSTYIAFSAGFKSDQIISGRQNIAFSEVYINYGSGYNSLTGVFTATKAGLYYFTFHGVTTPTKDFWVEFYHNDVYLVSAFAR</sequence>
<protein>
    <recommendedName>
        <fullName evidence="4">C1q domain-containing protein</fullName>
    </recommendedName>
</protein>
<keyword evidence="3" id="KW-0732">Signal</keyword>
<reference evidence="5" key="1">
    <citation type="submission" date="2014-12" db="EMBL/GenBank/DDBJ databases">
        <title>Insight into the proteome of Arion vulgaris.</title>
        <authorList>
            <person name="Aradska J."/>
            <person name="Bulat T."/>
            <person name="Smidak R."/>
            <person name="Sarate P."/>
            <person name="Gangsoo J."/>
            <person name="Sialana F."/>
            <person name="Bilban M."/>
            <person name="Lubec G."/>
        </authorList>
    </citation>
    <scope>NUCLEOTIDE SEQUENCE</scope>
    <source>
        <tissue evidence="5">Skin</tissue>
    </source>
</reference>
<evidence type="ECO:0000259" key="4">
    <source>
        <dbReference type="PROSITE" id="PS50871"/>
    </source>
</evidence>
<feature type="chain" id="PRO_5002111891" description="C1q domain-containing protein" evidence="3">
    <location>
        <begin position="19"/>
        <end position="104"/>
    </location>
</feature>
<evidence type="ECO:0000256" key="3">
    <source>
        <dbReference type="SAM" id="SignalP"/>
    </source>
</evidence>
<proteinExistence type="predicted"/>
<name>A0A0B7AXK0_9EUPU</name>